<proteinExistence type="predicted"/>
<dbReference type="AlphaFoldDB" id="A0A8T5GGN8"/>
<feature type="transmembrane region" description="Helical" evidence="1">
    <location>
        <begin position="138"/>
        <end position="167"/>
    </location>
</feature>
<evidence type="ECO:0000256" key="1">
    <source>
        <dbReference type="SAM" id="Phobius"/>
    </source>
</evidence>
<sequence length="576" mass="65366">MQKGIIDLIKADKKIFLIPLIVEIIYFGILASLNLVGGVEGDASIALGIAMIVGYFIGLILMMILSFISINRLIKKWNFNFITAGMVATAEAFLVALIFGIIYLTTGMIALTNALSNPTTAYYYSQYGSAASAASLTFFGYFIILLVVIGIIIVLRGIYCFLLGLFLENTKKKVSFKSNFYRFLDNTPEKQIERGAQKQAIVLLGGIFTLTILVTIIVGLISVASLGNVDPEYWENYNNPDYGKLIQATGTQYFEAGDARVDVYSDDLELAEINFTITSESNKTIEINRDSLVVNSRNSSCGVYLFQYTDIYSTETSFDLVNTAENGFTLKPRQKARIKLVAFGENCGYKEDQNADYKITFNFGSNNNFSTMETININGKYSGVYSAEDYLYNKSKAQALLIQNKYNESYSHFIDSYYSTLDNEFYYVVNILFDKDENFERVKDFYKNHYLKDFPDSKIAHNALCYYSPSTQEGVNYCLKAYEFDSKDLSNTNNLSLRYYETSDYDNSLKYALKSYELNAENNHALYHLVRSYLKKNNCDLAKKYFDEYVLLPDKDPISIYTTASDNYYSQCVNTN</sequence>
<dbReference type="Proteomes" id="UP000722459">
    <property type="component" value="Unassembled WGS sequence"/>
</dbReference>
<dbReference type="SUPFAM" id="SSF48452">
    <property type="entry name" value="TPR-like"/>
    <property type="match status" value="1"/>
</dbReference>
<organism evidence="2 3">
    <name type="scientific">Candidatus Iainarchaeum sp</name>
    <dbReference type="NCBI Taxonomy" id="3101447"/>
    <lineage>
        <taxon>Archaea</taxon>
        <taxon>Candidatus Iainarchaeota</taxon>
        <taxon>Candidatus Iainarchaeia</taxon>
        <taxon>Candidatus Iainarchaeales</taxon>
        <taxon>Candidatus Iainarchaeaceae</taxon>
        <taxon>Candidatus Iainarchaeum</taxon>
    </lineage>
</organism>
<dbReference type="EMBL" id="JABJNZ010000066">
    <property type="protein sequence ID" value="MBT4870980.1"/>
    <property type="molecule type" value="Genomic_DNA"/>
</dbReference>
<dbReference type="Gene3D" id="1.25.40.10">
    <property type="entry name" value="Tetratricopeptide repeat domain"/>
    <property type="match status" value="1"/>
</dbReference>
<feature type="transmembrane region" description="Helical" evidence="1">
    <location>
        <begin position="15"/>
        <end position="37"/>
    </location>
</feature>
<keyword evidence="1" id="KW-0472">Membrane</keyword>
<accession>A0A8T5GGN8</accession>
<keyword evidence="1" id="KW-0812">Transmembrane</keyword>
<evidence type="ECO:0000313" key="2">
    <source>
        <dbReference type="EMBL" id="MBT4870980.1"/>
    </source>
</evidence>
<feature type="transmembrane region" description="Helical" evidence="1">
    <location>
        <begin position="79"/>
        <end position="104"/>
    </location>
</feature>
<dbReference type="InterPro" id="IPR011990">
    <property type="entry name" value="TPR-like_helical_dom_sf"/>
</dbReference>
<comment type="caution">
    <text evidence="2">The sequence shown here is derived from an EMBL/GenBank/DDBJ whole genome shotgun (WGS) entry which is preliminary data.</text>
</comment>
<protein>
    <submittedName>
        <fullName evidence="2">DUF4013 domain-containing protein</fullName>
    </submittedName>
</protein>
<name>A0A8T5GGN8_9ARCH</name>
<feature type="transmembrane region" description="Helical" evidence="1">
    <location>
        <begin position="200"/>
        <end position="221"/>
    </location>
</feature>
<feature type="transmembrane region" description="Helical" evidence="1">
    <location>
        <begin position="43"/>
        <end position="67"/>
    </location>
</feature>
<evidence type="ECO:0000313" key="3">
    <source>
        <dbReference type="Proteomes" id="UP000722459"/>
    </source>
</evidence>
<gene>
    <name evidence="2" type="ORF">HON47_05385</name>
</gene>
<reference evidence="2" key="1">
    <citation type="journal article" date="2021" name="ISME J.">
        <title>Mercury methylation by metabolically versatile and cosmopolitan marine bacteria.</title>
        <authorList>
            <person name="Lin H."/>
            <person name="Ascher D.B."/>
            <person name="Myung Y."/>
            <person name="Lamborg C.H."/>
            <person name="Hallam S.J."/>
            <person name="Gionfriddo C.M."/>
            <person name="Holt K.E."/>
            <person name="Moreau J.W."/>
        </authorList>
    </citation>
    <scope>NUCLEOTIDE SEQUENCE</scope>
    <source>
        <strain evidence="2">SI075_bin30</strain>
    </source>
</reference>
<keyword evidence="1" id="KW-1133">Transmembrane helix</keyword>